<dbReference type="PRINTS" id="PR00837">
    <property type="entry name" value="V5TPXLIKE"/>
</dbReference>
<dbReference type="InterPro" id="IPR014044">
    <property type="entry name" value="CAP_dom"/>
</dbReference>
<keyword evidence="4" id="KW-1185">Reference proteome</keyword>
<dbReference type="PANTHER" id="PTHR10334">
    <property type="entry name" value="CYSTEINE-RICH SECRETORY PROTEIN-RELATED"/>
    <property type="match status" value="1"/>
</dbReference>
<dbReference type="InterPro" id="IPR001283">
    <property type="entry name" value="CRISP-related"/>
</dbReference>
<reference evidence="3 4" key="1">
    <citation type="submission" date="2022-03" db="EMBL/GenBank/DDBJ databases">
        <authorList>
            <person name="Jo J.-H."/>
            <person name="Im W.-T."/>
        </authorList>
    </citation>
    <scope>NUCLEOTIDE SEQUENCE [LARGE SCALE GENOMIC DNA]</scope>
    <source>
        <strain evidence="3 4">SM33</strain>
    </source>
</reference>
<organism evidence="3 4">
    <name type="scientific">Sphingomonas telluris</name>
    <dbReference type="NCBI Taxonomy" id="2907998"/>
    <lineage>
        <taxon>Bacteria</taxon>
        <taxon>Pseudomonadati</taxon>
        <taxon>Pseudomonadota</taxon>
        <taxon>Alphaproteobacteria</taxon>
        <taxon>Sphingomonadales</taxon>
        <taxon>Sphingomonadaceae</taxon>
        <taxon>Sphingomonas</taxon>
    </lineage>
</organism>
<feature type="signal peptide" evidence="1">
    <location>
        <begin position="1"/>
        <end position="23"/>
    </location>
</feature>
<dbReference type="SMART" id="SM00198">
    <property type="entry name" value="SCP"/>
    <property type="match status" value="1"/>
</dbReference>
<comment type="caution">
    <text evidence="3">The sequence shown here is derived from an EMBL/GenBank/DDBJ whole genome shotgun (WGS) entry which is preliminary data.</text>
</comment>
<dbReference type="EMBL" id="JAKZHW010000001">
    <property type="protein sequence ID" value="MCH8615609.1"/>
    <property type="molecule type" value="Genomic_DNA"/>
</dbReference>
<feature type="domain" description="SCP" evidence="2">
    <location>
        <begin position="32"/>
        <end position="171"/>
    </location>
</feature>
<proteinExistence type="predicted"/>
<name>A0ABS9VM27_9SPHN</name>
<evidence type="ECO:0000256" key="1">
    <source>
        <dbReference type="SAM" id="SignalP"/>
    </source>
</evidence>
<evidence type="ECO:0000259" key="2">
    <source>
        <dbReference type="SMART" id="SM00198"/>
    </source>
</evidence>
<evidence type="ECO:0000313" key="4">
    <source>
        <dbReference type="Proteomes" id="UP001203058"/>
    </source>
</evidence>
<dbReference type="InterPro" id="IPR035940">
    <property type="entry name" value="CAP_sf"/>
</dbReference>
<dbReference type="SUPFAM" id="SSF55797">
    <property type="entry name" value="PR-1-like"/>
    <property type="match status" value="1"/>
</dbReference>
<protein>
    <submittedName>
        <fullName evidence="3">CAP domain-containing protein</fullName>
    </submittedName>
</protein>
<dbReference type="RefSeq" id="WP_241446417.1">
    <property type="nucleotide sequence ID" value="NZ_JAKZHW010000001.1"/>
</dbReference>
<keyword evidence="1" id="KW-0732">Signal</keyword>
<accession>A0ABS9VM27</accession>
<dbReference type="Proteomes" id="UP001203058">
    <property type="component" value="Unassembled WGS sequence"/>
</dbReference>
<dbReference type="Pfam" id="PF00188">
    <property type="entry name" value="CAP"/>
    <property type="match status" value="1"/>
</dbReference>
<feature type="chain" id="PRO_5045601743" evidence="1">
    <location>
        <begin position="24"/>
        <end position="175"/>
    </location>
</feature>
<dbReference type="Gene3D" id="3.40.33.10">
    <property type="entry name" value="CAP"/>
    <property type="match status" value="1"/>
</dbReference>
<gene>
    <name evidence="3" type="ORF">LZ016_05785</name>
</gene>
<evidence type="ECO:0000313" key="3">
    <source>
        <dbReference type="EMBL" id="MCH8615609.1"/>
    </source>
</evidence>
<sequence>MLKSFFANAALGMAFGVGASAQAASYPSITQLAASRILAAHNAERARMGVAPLQWDPMLAASAAAYGPTLARLGRLQHSPRSIRPGQRENLWMGQRGRFSPEQMVGAWSAEKAYYRPGLFPYVSRTGNWYDVAHYTQMVWRGTTHVGCAIYPSPQWDYLICRYSPPGNQDGRPVT</sequence>